<reference evidence="3" key="1">
    <citation type="submission" date="2022-04" db="EMBL/GenBank/DDBJ databases">
        <title>Carnegiea gigantea Genome sequencing and assembly v2.</title>
        <authorList>
            <person name="Copetti D."/>
            <person name="Sanderson M.J."/>
            <person name="Burquez A."/>
            <person name="Wojciechowski M.F."/>
        </authorList>
    </citation>
    <scope>NUCLEOTIDE SEQUENCE</scope>
    <source>
        <strain evidence="3">SGP5-SGP5p</strain>
        <tissue evidence="3">Aerial part</tissue>
    </source>
</reference>
<dbReference type="InterPro" id="IPR026960">
    <property type="entry name" value="RVT-Znf"/>
</dbReference>
<dbReference type="InterPro" id="IPR044730">
    <property type="entry name" value="RNase_H-like_dom_plant"/>
</dbReference>
<dbReference type="InterPro" id="IPR052929">
    <property type="entry name" value="RNase_H-like_EbsB-rel"/>
</dbReference>
<evidence type="ECO:0008006" key="5">
    <source>
        <dbReference type="Google" id="ProtNLM"/>
    </source>
</evidence>
<gene>
    <name evidence="3" type="ORF">Cgig2_005108</name>
</gene>
<feature type="domain" description="Reverse transcriptase zinc-binding" evidence="2">
    <location>
        <begin position="71"/>
        <end position="165"/>
    </location>
</feature>
<dbReference type="Pfam" id="PF13966">
    <property type="entry name" value="zf-RVT"/>
    <property type="match status" value="1"/>
</dbReference>
<accession>A0A9Q1QSE0</accession>
<organism evidence="3 4">
    <name type="scientific">Carnegiea gigantea</name>
    <dbReference type="NCBI Taxonomy" id="171969"/>
    <lineage>
        <taxon>Eukaryota</taxon>
        <taxon>Viridiplantae</taxon>
        <taxon>Streptophyta</taxon>
        <taxon>Embryophyta</taxon>
        <taxon>Tracheophyta</taxon>
        <taxon>Spermatophyta</taxon>
        <taxon>Magnoliopsida</taxon>
        <taxon>eudicotyledons</taxon>
        <taxon>Gunneridae</taxon>
        <taxon>Pentapetalae</taxon>
        <taxon>Caryophyllales</taxon>
        <taxon>Cactineae</taxon>
        <taxon>Cactaceae</taxon>
        <taxon>Cactoideae</taxon>
        <taxon>Echinocereeae</taxon>
        <taxon>Carnegiea</taxon>
    </lineage>
</organism>
<comment type="caution">
    <text evidence="3">The sequence shown here is derived from an EMBL/GenBank/DDBJ whole genome shotgun (WGS) entry which is preliminary data.</text>
</comment>
<dbReference type="GO" id="GO:0003676">
    <property type="term" value="F:nucleic acid binding"/>
    <property type="evidence" value="ECO:0007669"/>
    <property type="project" value="InterPro"/>
</dbReference>
<dbReference type="Proteomes" id="UP001153076">
    <property type="component" value="Unassembled WGS sequence"/>
</dbReference>
<feature type="domain" description="RNase H type-1" evidence="1">
    <location>
        <begin position="255"/>
        <end position="374"/>
    </location>
</feature>
<dbReference type="OrthoDB" id="1906820at2759"/>
<evidence type="ECO:0000313" key="3">
    <source>
        <dbReference type="EMBL" id="KAJ8452772.1"/>
    </source>
</evidence>
<keyword evidence="4" id="KW-1185">Reference proteome</keyword>
<dbReference type="AlphaFoldDB" id="A0A9Q1QSE0"/>
<dbReference type="SUPFAM" id="SSF53098">
    <property type="entry name" value="Ribonuclease H-like"/>
    <property type="match status" value="1"/>
</dbReference>
<dbReference type="InterPro" id="IPR036397">
    <property type="entry name" value="RNaseH_sf"/>
</dbReference>
<dbReference type="Pfam" id="PF13456">
    <property type="entry name" value="RVT_3"/>
    <property type="match status" value="1"/>
</dbReference>
<evidence type="ECO:0000259" key="2">
    <source>
        <dbReference type="Pfam" id="PF13966"/>
    </source>
</evidence>
<dbReference type="InterPro" id="IPR002156">
    <property type="entry name" value="RNaseH_domain"/>
</dbReference>
<dbReference type="GO" id="GO:0004523">
    <property type="term" value="F:RNA-DNA hybrid ribonuclease activity"/>
    <property type="evidence" value="ECO:0007669"/>
    <property type="project" value="InterPro"/>
</dbReference>
<protein>
    <recommendedName>
        <fullName evidence="5">RNase H type-1 domain-containing protein</fullName>
    </recommendedName>
</protein>
<dbReference type="EMBL" id="JAKOGI010000003">
    <property type="protein sequence ID" value="KAJ8452772.1"/>
    <property type="molecule type" value="Genomic_DNA"/>
</dbReference>
<evidence type="ECO:0000313" key="4">
    <source>
        <dbReference type="Proteomes" id="UP001153076"/>
    </source>
</evidence>
<proteinExistence type="predicted"/>
<dbReference type="Gene3D" id="3.30.420.10">
    <property type="entry name" value="Ribonuclease H-like superfamily/Ribonuclease H"/>
    <property type="match status" value="1"/>
</dbReference>
<dbReference type="CDD" id="cd06222">
    <property type="entry name" value="RNase_H_like"/>
    <property type="match status" value="1"/>
</dbReference>
<dbReference type="PANTHER" id="PTHR47074:SF21">
    <property type="entry name" value="RNASE H TYPE-1 DOMAIN-CONTAINING PROTEIN"/>
    <property type="match status" value="1"/>
</dbReference>
<sequence length="407" mass="45517">MHSEPEELEIILTDYFSQVTDFIDHDSGSWRNDMIDNVLLPVDGEIVKSIPLCNHWPRDRIMWHHANNGKFSVRSACRMIRELKHRLVSSPSPATATAFWKKLWTLQLPPKKKMCAWRAASKALPSKVGVARRVLGVSSMCDICGDWGETDCHALFECRLARELWVNSALGLVVGSCLRNGVLDTLMVVYANMGETLDDVVTMIWACWQARNTLLFGYGRVTPKKMREASVKLDTGHPNTVSLWKAPWAGYLKVNFDGALTGEACHGLGMVVRDGGGSVVLAGVRQGMGRFGPEYVEAMARRWAMQLALAKGLETVIMEGESLGLLSKLQKKDCPNTELGLIITDILVLVEQFSFCSFSHVKRTENRMAHTLAHVQPYDFSDRIWMDECPDCILNLVATDLCNAFPE</sequence>
<evidence type="ECO:0000259" key="1">
    <source>
        <dbReference type="Pfam" id="PF13456"/>
    </source>
</evidence>
<name>A0A9Q1QSE0_9CARY</name>
<dbReference type="PANTHER" id="PTHR47074">
    <property type="entry name" value="BNAC02G40300D PROTEIN"/>
    <property type="match status" value="1"/>
</dbReference>
<dbReference type="InterPro" id="IPR012337">
    <property type="entry name" value="RNaseH-like_sf"/>
</dbReference>